<feature type="compositionally biased region" description="Low complexity" evidence="4">
    <location>
        <begin position="191"/>
        <end position="202"/>
    </location>
</feature>
<evidence type="ECO:0000256" key="4">
    <source>
        <dbReference type="SAM" id="MobiDB-lite"/>
    </source>
</evidence>
<keyword evidence="2 3" id="KW-0040">ANK repeat</keyword>
<evidence type="ECO:0000256" key="5">
    <source>
        <dbReference type="SAM" id="SignalP"/>
    </source>
</evidence>
<keyword evidence="5" id="KW-0732">Signal</keyword>
<dbReference type="PROSITE" id="PS50088">
    <property type="entry name" value="ANK_REPEAT"/>
    <property type="match status" value="1"/>
</dbReference>
<proteinExistence type="predicted"/>
<feature type="region of interest" description="Disordered" evidence="4">
    <location>
        <begin position="162"/>
        <end position="214"/>
    </location>
</feature>
<evidence type="ECO:0000313" key="7">
    <source>
        <dbReference type="Proteomes" id="UP000196368"/>
    </source>
</evidence>
<keyword evidence="7" id="KW-1185">Reference proteome</keyword>
<dbReference type="Pfam" id="PF13857">
    <property type="entry name" value="Ank_5"/>
    <property type="match status" value="1"/>
</dbReference>
<sequence>MKTFLLIGLFLLLSVSSGQAKEVDEFFAAVRNGNSQRVEEMLSKNKILVFTADKRGMTPFLVAVETRNLKMVSLLADSFSRLGNIAQPGNALHIAVSNDDEPMVRLLVRLTSEEDPALTKRLLNMRRRGDKEEINDRNTPLHLAALKCNFRVYNYLLEHGANPTLPNSKGKTPKQIISACPKPKPAKKQAAKPASSVPASKPKPVEEPLIFPIP</sequence>
<dbReference type="OrthoDB" id="5657095at2"/>
<keyword evidence="1" id="KW-0677">Repeat</keyword>
<name>A0A1Y4DE25_9BACT</name>
<dbReference type="AlphaFoldDB" id="A0A1Y4DE25"/>
<comment type="caution">
    <text evidence="6">The sequence shown here is derived from an EMBL/GenBank/DDBJ whole genome shotgun (WGS) entry which is preliminary data.</text>
</comment>
<evidence type="ECO:0000256" key="3">
    <source>
        <dbReference type="PROSITE-ProRule" id="PRU00023"/>
    </source>
</evidence>
<dbReference type="Proteomes" id="UP000196368">
    <property type="component" value="Unassembled WGS sequence"/>
</dbReference>
<dbReference type="SUPFAM" id="SSF48403">
    <property type="entry name" value="Ankyrin repeat"/>
    <property type="match status" value="1"/>
</dbReference>
<feature type="chain" id="PRO_5012169749" evidence="5">
    <location>
        <begin position="21"/>
        <end position="214"/>
    </location>
</feature>
<feature type="repeat" description="ANK" evidence="3">
    <location>
        <begin position="136"/>
        <end position="168"/>
    </location>
</feature>
<accession>A0A1Y4DE25</accession>
<feature type="signal peptide" evidence="5">
    <location>
        <begin position="1"/>
        <end position="20"/>
    </location>
</feature>
<evidence type="ECO:0000313" key="6">
    <source>
        <dbReference type="EMBL" id="OUO57373.1"/>
    </source>
</evidence>
<dbReference type="SMART" id="SM00248">
    <property type="entry name" value="ANK"/>
    <property type="match status" value="3"/>
</dbReference>
<dbReference type="PANTHER" id="PTHR24198:SF165">
    <property type="entry name" value="ANKYRIN REPEAT-CONTAINING PROTEIN-RELATED"/>
    <property type="match status" value="1"/>
</dbReference>
<dbReference type="PANTHER" id="PTHR24198">
    <property type="entry name" value="ANKYRIN REPEAT AND PROTEIN KINASE DOMAIN-CONTAINING PROTEIN"/>
    <property type="match status" value="1"/>
</dbReference>
<dbReference type="Pfam" id="PF12796">
    <property type="entry name" value="Ank_2"/>
    <property type="match status" value="1"/>
</dbReference>
<dbReference type="InterPro" id="IPR002110">
    <property type="entry name" value="Ankyrin_rpt"/>
</dbReference>
<protein>
    <submittedName>
        <fullName evidence="6">Uncharacterized protein</fullName>
    </submittedName>
</protein>
<dbReference type="Gene3D" id="1.25.40.20">
    <property type="entry name" value="Ankyrin repeat-containing domain"/>
    <property type="match status" value="1"/>
</dbReference>
<gene>
    <name evidence="6" type="ORF">B5F75_00960</name>
</gene>
<organism evidence="6 7">
    <name type="scientific">Candidatus Avelusimicrobium gallicola</name>
    <dbReference type="NCBI Taxonomy" id="2562704"/>
    <lineage>
        <taxon>Bacteria</taxon>
        <taxon>Pseudomonadati</taxon>
        <taxon>Elusimicrobiota</taxon>
        <taxon>Elusimicrobia</taxon>
        <taxon>Elusimicrobiales</taxon>
        <taxon>Elusimicrobiaceae</taxon>
        <taxon>Candidatus Avelusimicrobium</taxon>
    </lineage>
</organism>
<dbReference type="InterPro" id="IPR036770">
    <property type="entry name" value="Ankyrin_rpt-contain_sf"/>
</dbReference>
<dbReference type="PROSITE" id="PS50297">
    <property type="entry name" value="ANK_REP_REGION"/>
    <property type="match status" value="1"/>
</dbReference>
<dbReference type="RefSeq" id="WP_087286557.1">
    <property type="nucleotide sequence ID" value="NZ_NFJD01000001.1"/>
</dbReference>
<evidence type="ECO:0000256" key="1">
    <source>
        <dbReference type="ARBA" id="ARBA00022737"/>
    </source>
</evidence>
<reference evidence="7" key="1">
    <citation type="submission" date="2017-04" db="EMBL/GenBank/DDBJ databases">
        <title>Function of individual gut microbiota members based on whole genome sequencing of pure cultures obtained from chicken caecum.</title>
        <authorList>
            <person name="Medvecky M."/>
            <person name="Cejkova D."/>
            <person name="Polansky O."/>
            <person name="Karasova D."/>
            <person name="Kubasova T."/>
            <person name="Cizek A."/>
            <person name="Rychlik I."/>
        </authorList>
    </citation>
    <scope>NUCLEOTIDE SEQUENCE [LARGE SCALE GENOMIC DNA]</scope>
    <source>
        <strain evidence="7">An273</strain>
    </source>
</reference>
<evidence type="ECO:0000256" key="2">
    <source>
        <dbReference type="ARBA" id="ARBA00023043"/>
    </source>
</evidence>
<dbReference type="EMBL" id="NFJD01000001">
    <property type="protein sequence ID" value="OUO57373.1"/>
    <property type="molecule type" value="Genomic_DNA"/>
</dbReference>